<dbReference type="PANTHER" id="PTHR30136:SF24">
    <property type="entry name" value="HTH-TYPE TRANSCRIPTIONAL REPRESSOR ALLR"/>
    <property type="match status" value="1"/>
</dbReference>
<dbReference type="Gene3D" id="3.30.450.40">
    <property type="match status" value="1"/>
</dbReference>
<reference evidence="8" key="1">
    <citation type="submission" date="2016-10" db="EMBL/GenBank/DDBJ databases">
        <authorList>
            <person name="Varghese N."/>
            <person name="Submissions S."/>
        </authorList>
    </citation>
    <scope>NUCLEOTIDE SEQUENCE [LARGE SCALE GENOMIC DNA]</scope>
    <source>
        <strain evidence="8">CGMCC 4.6858</strain>
    </source>
</reference>
<dbReference type="GO" id="GO:0045892">
    <property type="term" value="P:negative regulation of DNA-templated transcription"/>
    <property type="evidence" value="ECO:0007669"/>
    <property type="project" value="TreeGrafter"/>
</dbReference>
<dbReference type="InterPro" id="IPR005471">
    <property type="entry name" value="Tscrpt_reg_IclR_N"/>
</dbReference>
<organism evidence="7 8">
    <name type="scientific">Nocardioides lianchengensis</name>
    <dbReference type="NCBI Taxonomy" id="1045774"/>
    <lineage>
        <taxon>Bacteria</taxon>
        <taxon>Bacillati</taxon>
        <taxon>Actinomycetota</taxon>
        <taxon>Actinomycetes</taxon>
        <taxon>Propionibacteriales</taxon>
        <taxon>Nocardioidaceae</taxon>
        <taxon>Nocardioides</taxon>
    </lineage>
</organism>
<dbReference type="AlphaFoldDB" id="A0A1G6Y3A3"/>
<keyword evidence="3" id="KW-0804">Transcription</keyword>
<feature type="domain" description="IclR-ED" evidence="6">
    <location>
        <begin position="74"/>
        <end position="251"/>
    </location>
</feature>
<dbReference type="SUPFAM" id="SSF46785">
    <property type="entry name" value="Winged helix' DNA-binding domain"/>
    <property type="match status" value="1"/>
</dbReference>
<dbReference type="Gene3D" id="1.10.10.10">
    <property type="entry name" value="Winged helix-like DNA-binding domain superfamily/Winged helix DNA-binding domain"/>
    <property type="match status" value="1"/>
</dbReference>
<dbReference type="Pfam" id="PF09339">
    <property type="entry name" value="HTH_IclR"/>
    <property type="match status" value="1"/>
</dbReference>
<dbReference type="GO" id="GO:0003677">
    <property type="term" value="F:DNA binding"/>
    <property type="evidence" value="ECO:0007669"/>
    <property type="project" value="UniProtKB-KW"/>
</dbReference>
<protein>
    <submittedName>
        <fullName evidence="7">DNA-binding transcriptional regulator, IclR family</fullName>
    </submittedName>
</protein>
<feature type="domain" description="HTH iclR-type" evidence="5">
    <location>
        <begin position="13"/>
        <end position="73"/>
    </location>
</feature>
<name>A0A1G6Y3A3_9ACTN</name>
<dbReference type="PROSITE" id="PS51078">
    <property type="entry name" value="ICLR_ED"/>
    <property type="match status" value="1"/>
</dbReference>
<dbReference type="Proteomes" id="UP000199034">
    <property type="component" value="Unassembled WGS sequence"/>
</dbReference>
<dbReference type="OrthoDB" id="7274111at2"/>
<evidence type="ECO:0000259" key="5">
    <source>
        <dbReference type="PROSITE" id="PS51077"/>
    </source>
</evidence>
<dbReference type="PROSITE" id="PS51077">
    <property type="entry name" value="HTH_ICLR"/>
    <property type="match status" value="1"/>
</dbReference>
<dbReference type="SMART" id="SM00346">
    <property type="entry name" value="HTH_ICLR"/>
    <property type="match status" value="1"/>
</dbReference>
<dbReference type="InterPro" id="IPR036388">
    <property type="entry name" value="WH-like_DNA-bd_sf"/>
</dbReference>
<gene>
    <name evidence="7" type="ORF">SAMN05421872_111175</name>
</gene>
<dbReference type="Pfam" id="PF01614">
    <property type="entry name" value="IclR_C"/>
    <property type="match status" value="1"/>
</dbReference>
<dbReference type="STRING" id="1045774.SAMN05421872_111175"/>
<keyword evidence="8" id="KW-1185">Reference proteome</keyword>
<dbReference type="InterPro" id="IPR036390">
    <property type="entry name" value="WH_DNA-bd_sf"/>
</dbReference>
<proteinExistence type="predicted"/>
<dbReference type="SUPFAM" id="SSF55781">
    <property type="entry name" value="GAF domain-like"/>
    <property type="match status" value="1"/>
</dbReference>
<dbReference type="InterPro" id="IPR029016">
    <property type="entry name" value="GAF-like_dom_sf"/>
</dbReference>
<evidence type="ECO:0000313" key="7">
    <source>
        <dbReference type="EMBL" id="SDD84423.1"/>
    </source>
</evidence>
<evidence type="ECO:0000259" key="6">
    <source>
        <dbReference type="PROSITE" id="PS51078"/>
    </source>
</evidence>
<accession>A0A1G6Y3A3</accession>
<dbReference type="InterPro" id="IPR014757">
    <property type="entry name" value="Tscrpt_reg_IclR_C"/>
</dbReference>
<keyword evidence="2 7" id="KW-0238">DNA-binding</keyword>
<evidence type="ECO:0000256" key="3">
    <source>
        <dbReference type="ARBA" id="ARBA00023163"/>
    </source>
</evidence>
<sequence>MELLIYHVGMSGTQSVDRAADLLRLVVQAEAAPSYSELVASSGLARSTVSRLLGALERGGLVEREGAGYRGGRLFADYAARFDRVEELVRVAHVHLEDVATATGETVNLAIARGSRVVHVDQVDARYVLGSVSWVGVEVPSHCSALGKVLLAWGAVRRPAGRLEVRTPRSVATHADLDAELDRTRERGHALTRGELEEGLDGVAVPVRGVEGAVVAALGVSGPTFRIGERRPEVAALLRTTAAAVERDLRARRRFLAKNPVGDGNNPADPSVGPSEQT</sequence>
<feature type="region of interest" description="Disordered" evidence="4">
    <location>
        <begin position="256"/>
        <end position="278"/>
    </location>
</feature>
<dbReference type="GO" id="GO:0003700">
    <property type="term" value="F:DNA-binding transcription factor activity"/>
    <property type="evidence" value="ECO:0007669"/>
    <property type="project" value="TreeGrafter"/>
</dbReference>
<keyword evidence="1" id="KW-0805">Transcription regulation</keyword>
<evidence type="ECO:0000256" key="4">
    <source>
        <dbReference type="SAM" id="MobiDB-lite"/>
    </source>
</evidence>
<dbReference type="EMBL" id="FMZM01000011">
    <property type="protein sequence ID" value="SDD84423.1"/>
    <property type="molecule type" value="Genomic_DNA"/>
</dbReference>
<evidence type="ECO:0000313" key="8">
    <source>
        <dbReference type="Proteomes" id="UP000199034"/>
    </source>
</evidence>
<dbReference type="PANTHER" id="PTHR30136">
    <property type="entry name" value="HELIX-TURN-HELIX TRANSCRIPTIONAL REGULATOR, ICLR FAMILY"/>
    <property type="match status" value="1"/>
</dbReference>
<evidence type="ECO:0000256" key="2">
    <source>
        <dbReference type="ARBA" id="ARBA00023125"/>
    </source>
</evidence>
<evidence type="ECO:0000256" key="1">
    <source>
        <dbReference type="ARBA" id="ARBA00023015"/>
    </source>
</evidence>
<dbReference type="InterPro" id="IPR050707">
    <property type="entry name" value="HTH_MetabolicPath_Reg"/>
</dbReference>